<dbReference type="EMBL" id="CACRUE010000033">
    <property type="protein sequence ID" value="VYU37268.1"/>
    <property type="molecule type" value="Genomic_DNA"/>
</dbReference>
<dbReference type="InterPro" id="IPR029068">
    <property type="entry name" value="Glyas_Bleomycin-R_OHBP_Dase"/>
</dbReference>
<proteinExistence type="predicted"/>
<dbReference type="AlphaFoldDB" id="A0A6N3EBX4"/>
<organism evidence="2">
    <name type="scientific">Intestinibacter bartlettii</name>
    <dbReference type="NCBI Taxonomy" id="261299"/>
    <lineage>
        <taxon>Bacteria</taxon>
        <taxon>Bacillati</taxon>
        <taxon>Bacillota</taxon>
        <taxon>Clostridia</taxon>
        <taxon>Peptostreptococcales</taxon>
        <taxon>Peptostreptococcaceae</taxon>
        <taxon>Intestinibacter</taxon>
    </lineage>
</organism>
<accession>A0A6N3EBX4</accession>
<dbReference type="InterPro" id="IPR037523">
    <property type="entry name" value="VOC_core"/>
</dbReference>
<protein>
    <submittedName>
        <fullName evidence="2">Glyoxalase-like domain protein</fullName>
    </submittedName>
</protein>
<gene>
    <name evidence="2" type="ORF">IBLFYP30_02498</name>
</gene>
<dbReference type="Gene3D" id="3.10.180.10">
    <property type="entry name" value="2,3-Dihydroxybiphenyl 1,2-Dioxygenase, domain 1"/>
    <property type="match status" value="1"/>
</dbReference>
<feature type="domain" description="VOC" evidence="1">
    <location>
        <begin position="1"/>
        <end position="73"/>
    </location>
</feature>
<evidence type="ECO:0000259" key="1">
    <source>
        <dbReference type="PROSITE" id="PS51819"/>
    </source>
</evidence>
<reference evidence="2" key="1">
    <citation type="submission" date="2019-11" db="EMBL/GenBank/DDBJ databases">
        <authorList>
            <person name="Feng L."/>
        </authorList>
    </citation>
    <scope>NUCLEOTIDE SEQUENCE</scope>
    <source>
        <strain evidence="2">IbartlettiiLFYP30</strain>
    </source>
</reference>
<name>A0A6N3EBX4_9FIRM</name>
<evidence type="ECO:0000313" key="2">
    <source>
        <dbReference type="EMBL" id="VYU37268.1"/>
    </source>
</evidence>
<dbReference type="Pfam" id="PF00903">
    <property type="entry name" value="Glyoxalase"/>
    <property type="match status" value="1"/>
</dbReference>
<dbReference type="PROSITE" id="PS51819">
    <property type="entry name" value="VOC"/>
    <property type="match status" value="1"/>
</dbReference>
<sequence>MKSPEGACVELIEAPQFEVGLYSVGTDVDDLDETIEYLKKNGCQPIGEIANTTVGRQVFIKDPNGVRICLIEHTQEYREKYM</sequence>
<dbReference type="SUPFAM" id="SSF54593">
    <property type="entry name" value="Glyoxalase/Bleomycin resistance protein/Dihydroxybiphenyl dioxygenase"/>
    <property type="match status" value="1"/>
</dbReference>
<dbReference type="InterPro" id="IPR004360">
    <property type="entry name" value="Glyas_Fos-R_dOase_dom"/>
</dbReference>